<organism evidence="7 8">
    <name type="scientific">Azospira restricta</name>
    <dbReference type="NCBI Taxonomy" id="404405"/>
    <lineage>
        <taxon>Bacteria</taxon>
        <taxon>Pseudomonadati</taxon>
        <taxon>Pseudomonadota</taxon>
        <taxon>Betaproteobacteria</taxon>
        <taxon>Rhodocyclales</taxon>
        <taxon>Rhodocyclaceae</taxon>
        <taxon>Azospira</taxon>
    </lineage>
</organism>
<evidence type="ECO:0000313" key="7">
    <source>
        <dbReference type="EMBL" id="QRJ65480.1"/>
    </source>
</evidence>
<reference evidence="7" key="1">
    <citation type="submission" date="2020-11" db="EMBL/GenBank/DDBJ databases">
        <title>Azospira restricta DSM 18626 genome sequence.</title>
        <authorList>
            <person name="Moe W.M."/>
        </authorList>
    </citation>
    <scope>NUCLEOTIDE SEQUENCE</scope>
    <source>
        <strain evidence="7">DSM 18626</strain>
    </source>
</reference>
<dbReference type="InterPro" id="IPR003713">
    <property type="entry name" value="FliS"/>
</dbReference>
<keyword evidence="5" id="KW-0143">Chaperone</keyword>
<dbReference type="GO" id="GO:0071973">
    <property type="term" value="P:bacterial-type flagellum-dependent cell motility"/>
    <property type="evidence" value="ECO:0007669"/>
    <property type="project" value="TreeGrafter"/>
</dbReference>
<sequence length="144" mass="15315">MFGSPTNPVNAYKTVGIETAVQGASPHQLIILLFEGAKQAIIIAQAHLRNGEVGEKGLAISKAIDIILNGLRVSLNTEDGGELAKNLYALYDYMGRRLLHANLHNDPAALDEVLGLLTEIQGAWIEIRDEVEGTAANKATGTAA</sequence>
<dbReference type="InterPro" id="IPR036584">
    <property type="entry name" value="FliS_sf"/>
</dbReference>
<dbReference type="GO" id="GO:0044780">
    <property type="term" value="P:bacterial-type flagellum assembly"/>
    <property type="evidence" value="ECO:0007669"/>
    <property type="project" value="InterPro"/>
</dbReference>
<dbReference type="EMBL" id="CP064781">
    <property type="protein sequence ID" value="QRJ65480.1"/>
    <property type="molecule type" value="Genomic_DNA"/>
</dbReference>
<evidence type="ECO:0000256" key="5">
    <source>
        <dbReference type="ARBA" id="ARBA00023186"/>
    </source>
</evidence>
<dbReference type="Gene3D" id="1.20.120.340">
    <property type="entry name" value="Flagellar protein FliS"/>
    <property type="match status" value="1"/>
</dbReference>
<keyword evidence="8" id="KW-1185">Reference proteome</keyword>
<proteinExistence type="inferred from homology"/>
<evidence type="ECO:0000256" key="6">
    <source>
        <dbReference type="PIRNR" id="PIRNR039090"/>
    </source>
</evidence>
<evidence type="ECO:0000313" key="8">
    <source>
        <dbReference type="Proteomes" id="UP000663444"/>
    </source>
</evidence>
<evidence type="ECO:0000256" key="3">
    <source>
        <dbReference type="ARBA" id="ARBA00022490"/>
    </source>
</evidence>
<dbReference type="AlphaFoldDB" id="A0A974Y5M4"/>
<dbReference type="RefSeq" id="WP_203389011.1">
    <property type="nucleotide sequence ID" value="NZ_CP064781.1"/>
</dbReference>
<keyword evidence="7" id="KW-0282">Flagellum</keyword>
<gene>
    <name evidence="7" type="primary">fliS</name>
    <name evidence="7" type="ORF">IWH25_09210</name>
</gene>
<dbReference type="PIRSF" id="PIRSF039090">
    <property type="entry name" value="Flis"/>
    <property type="match status" value="1"/>
</dbReference>
<dbReference type="SUPFAM" id="SSF101116">
    <property type="entry name" value="Flagellar export chaperone FliS"/>
    <property type="match status" value="1"/>
</dbReference>
<keyword evidence="7" id="KW-0969">Cilium</keyword>
<accession>A0A974Y5M4</accession>
<comment type="similarity">
    <text evidence="2 6">Belongs to the FliS family.</text>
</comment>
<dbReference type="CDD" id="cd16098">
    <property type="entry name" value="FliS"/>
    <property type="match status" value="1"/>
</dbReference>
<protein>
    <recommendedName>
        <fullName evidence="6">Flagellar secretion chaperone FliS</fullName>
    </recommendedName>
</protein>
<comment type="subcellular location">
    <subcellularLocation>
        <location evidence="1 6">Cytoplasm</location>
        <location evidence="1 6">Cytosol</location>
    </subcellularLocation>
</comment>
<evidence type="ECO:0000256" key="1">
    <source>
        <dbReference type="ARBA" id="ARBA00004514"/>
    </source>
</evidence>
<dbReference type="Pfam" id="PF02561">
    <property type="entry name" value="FliS"/>
    <property type="match status" value="1"/>
</dbReference>
<name>A0A974Y5M4_9RHOO</name>
<keyword evidence="4 6" id="KW-1005">Bacterial flagellum biogenesis</keyword>
<keyword evidence="3 6" id="KW-0963">Cytoplasm</keyword>
<evidence type="ECO:0000256" key="2">
    <source>
        <dbReference type="ARBA" id="ARBA00008787"/>
    </source>
</evidence>
<evidence type="ECO:0000256" key="4">
    <source>
        <dbReference type="ARBA" id="ARBA00022795"/>
    </source>
</evidence>
<dbReference type="PANTHER" id="PTHR34773">
    <property type="entry name" value="FLAGELLAR SECRETION CHAPERONE FLIS"/>
    <property type="match status" value="1"/>
</dbReference>
<dbReference type="KEGG" id="ares:IWH25_09210"/>
<keyword evidence="7" id="KW-0966">Cell projection</keyword>
<dbReference type="NCBIfam" id="TIGR00208">
    <property type="entry name" value="fliS"/>
    <property type="match status" value="1"/>
</dbReference>
<dbReference type="GO" id="GO:0005829">
    <property type="term" value="C:cytosol"/>
    <property type="evidence" value="ECO:0007669"/>
    <property type="project" value="UniProtKB-SubCell"/>
</dbReference>
<dbReference type="PANTHER" id="PTHR34773:SF1">
    <property type="entry name" value="FLAGELLAR SECRETION CHAPERONE FLIS"/>
    <property type="match status" value="1"/>
</dbReference>
<dbReference type="Proteomes" id="UP000663444">
    <property type="component" value="Chromosome"/>
</dbReference>